<dbReference type="Gene3D" id="3.50.50.60">
    <property type="entry name" value="FAD/NAD(P)-binding domain"/>
    <property type="match status" value="1"/>
</dbReference>
<evidence type="ECO:0000259" key="2">
    <source>
        <dbReference type="Pfam" id="PF01593"/>
    </source>
</evidence>
<dbReference type="EMBL" id="KK208887">
    <property type="protein sequence ID" value="EZF71942.1"/>
    <property type="molecule type" value="Genomic_DNA"/>
</dbReference>
<accession>A0A022XMM8</accession>
<gene>
    <name evidence="3" type="ORF">H105_05925</name>
</gene>
<reference evidence="3 4" key="1">
    <citation type="submission" date="2014-02" db="EMBL/GenBank/DDBJ databases">
        <title>The Genome Sequence of Trichophyton rubrum (morphotype soudanense) CBS 452.61.</title>
        <authorList>
            <consortium name="The Broad Institute Genomics Platform"/>
            <person name="Cuomo C.A."/>
            <person name="White T.C."/>
            <person name="Graser Y."/>
            <person name="Martinez-Rossi N."/>
            <person name="Heitman J."/>
            <person name="Young S.K."/>
            <person name="Zeng Q."/>
            <person name="Gargeya S."/>
            <person name="Abouelleil A."/>
            <person name="Alvarado L."/>
            <person name="Chapman S.B."/>
            <person name="Gainer-Dewar J."/>
            <person name="Goldberg J."/>
            <person name="Griggs A."/>
            <person name="Gujja S."/>
            <person name="Hansen M."/>
            <person name="Howarth C."/>
            <person name="Imamovic A."/>
            <person name="Larimer J."/>
            <person name="Martinez D."/>
            <person name="Murphy C."/>
            <person name="Pearson M.D."/>
            <person name="Persinoti G."/>
            <person name="Poon T."/>
            <person name="Priest M."/>
            <person name="Roberts A.D."/>
            <person name="Saif S."/>
            <person name="Shea T.D."/>
            <person name="Sykes S.N."/>
            <person name="Wortman J."/>
            <person name="Nusbaum C."/>
            <person name="Birren B."/>
        </authorList>
    </citation>
    <scope>NUCLEOTIDE SEQUENCE [LARGE SCALE GENOMIC DNA]</scope>
    <source>
        <strain evidence="3 4">CBS 452.61</strain>
    </source>
</reference>
<dbReference type="InterPro" id="IPR002937">
    <property type="entry name" value="Amino_oxidase"/>
</dbReference>
<dbReference type="PANTHER" id="PTHR42923:SF42">
    <property type="entry name" value="AMINE OXIDASE DOMAIN-CONTAINING PROTEIN"/>
    <property type="match status" value="1"/>
</dbReference>
<name>A0A022XMM8_TRISD</name>
<dbReference type="HOGENOM" id="CLU_028123_3_1_1"/>
<sequence length="492" mass="55441">MLEGEIPNQRAGSNSDGSRISVAIVGTGMAGLVTAYLLRNDESQKFDIEVFESQDALSLNAEGETIKSANGQETFHISHPMRVFDDGYYKYMTLMYKHLGIKCDPLKFLFSYSFIPKAIPSPETQSDQAQEELAQPKVTFLYSSNNHRLPPLRPGGQGFLSWLWELIYVAFFFGWFCLACFWIDARKDDQLETLEEYFNRVRLPRHFVYRYILPPFATLSTCNHAEMLSFPAHDIVQYVRRTYRAPHYLVREGTQIVEDTLSKGLNIRLGARVTSVRPTGSSVMVCWESTSSASELAGEKIPPMSSCQRKFDRVILAVPPNIVGAIFEPLREETSFLPTRSVESLIHTDASTLPIIYSEPVKAQTTSKEEVEWGHFRSTVESTESIHEHPSSYIITTCPILPIDPSKVVRRSYFTRTLRTPQSREVVNRIFDKSATPGGQATDKPAGWRNGDGNVFLVGSWCWDGMVLLEGCVVSAMRAAEDFGVRAPWAQS</sequence>
<proteinExistence type="predicted"/>
<feature type="domain" description="Amine oxidase" evidence="2">
    <location>
        <begin position="189"/>
        <end position="482"/>
    </location>
</feature>
<dbReference type="InterPro" id="IPR036188">
    <property type="entry name" value="FAD/NAD-bd_sf"/>
</dbReference>
<organism evidence="3 4">
    <name type="scientific">Trichophyton soudanense CBS 452.61</name>
    <dbReference type="NCBI Taxonomy" id="1215331"/>
    <lineage>
        <taxon>Eukaryota</taxon>
        <taxon>Fungi</taxon>
        <taxon>Dikarya</taxon>
        <taxon>Ascomycota</taxon>
        <taxon>Pezizomycotina</taxon>
        <taxon>Eurotiomycetes</taxon>
        <taxon>Eurotiomycetidae</taxon>
        <taxon>Onygenales</taxon>
        <taxon>Arthrodermataceae</taxon>
        <taxon>Trichophyton</taxon>
    </lineage>
</organism>
<keyword evidence="4" id="KW-1185">Reference proteome</keyword>
<dbReference type="OrthoDB" id="5977668at2759"/>
<keyword evidence="1" id="KW-0812">Transmembrane</keyword>
<keyword evidence="1" id="KW-0472">Membrane</keyword>
<dbReference type="InterPro" id="IPR050464">
    <property type="entry name" value="Zeta_carotene_desat/Oxidored"/>
</dbReference>
<dbReference type="SUPFAM" id="SSF51905">
    <property type="entry name" value="FAD/NAD(P)-binding domain"/>
    <property type="match status" value="1"/>
</dbReference>
<dbReference type="AlphaFoldDB" id="A0A022XMM8"/>
<dbReference type="Proteomes" id="UP000023623">
    <property type="component" value="Unassembled WGS sequence"/>
</dbReference>
<evidence type="ECO:0000256" key="1">
    <source>
        <dbReference type="SAM" id="Phobius"/>
    </source>
</evidence>
<dbReference type="Pfam" id="PF01593">
    <property type="entry name" value="Amino_oxidase"/>
    <property type="match status" value="1"/>
</dbReference>
<evidence type="ECO:0000313" key="4">
    <source>
        <dbReference type="Proteomes" id="UP000023623"/>
    </source>
</evidence>
<feature type="transmembrane region" description="Helical" evidence="1">
    <location>
        <begin position="162"/>
        <end position="185"/>
    </location>
</feature>
<dbReference type="GO" id="GO:0016491">
    <property type="term" value="F:oxidoreductase activity"/>
    <property type="evidence" value="ECO:0007669"/>
    <property type="project" value="InterPro"/>
</dbReference>
<evidence type="ECO:0000313" key="3">
    <source>
        <dbReference type="EMBL" id="EZF71942.1"/>
    </source>
</evidence>
<protein>
    <recommendedName>
        <fullName evidence="2">Amine oxidase domain-containing protein</fullName>
    </recommendedName>
</protein>
<dbReference type="PANTHER" id="PTHR42923">
    <property type="entry name" value="PROTOPORPHYRINOGEN OXIDASE"/>
    <property type="match status" value="1"/>
</dbReference>
<keyword evidence="1" id="KW-1133">Transmembrane helix</keyword>
<dbReference type="Pfam" id="PF13450">
    <property type="entry name" value="NAD_binding_8"/>
    <property type="match status" value="1"/>
</dbReference>